<organism evidence="2 3">
    <name type="scientific">Lactuca saligna</name>
    <name type="common">Willowleaf lettuce</name>
    <dbReference type="NCBI Taxonomy" id="75948"/>
    <lineage>
        <taxon>Eukaryota</taxon>
        <taxon>Viridiplantae</taxon>
        <taxon>Streptophyta</taxon>
        <taxon>Embryophyta</taxon>
        <taxon>Tracheophyta</taxon>
        <taxon>Spermatophyta</taxon>
        <taxon>Magnoliopsida</taxon>
        <taxon>eudicotyledons</taxon>
        <taxon>Gunneridae</taxon>
        <taxon>Pentapetalae</taxon>
        <taxon>asterids</taxon>
        <taxon>campanulids</taxon>
        <taxon>Asterales</taxon>
        <taxon>Asteraceae</taxon>
        <taxon>Cichorioideae</taxon>
        <taxon>Cichorieae</taxon>
        <taxon>Lactucinae</taxon>
        <taxon>Lactuca</taxon>
    </lineage>
</organism>
<evidence type="ECO:0000313" key="3">
    <source>
        <dbReference type="Proteomes" id="UP001177003"/>
    </source>
</evidence>
<dbReference type="AlphaFoldDB" id="A0AA35Y535"/>
<dbReference type="Pfam" id="PF26130">
    <property type="entry name" value="PB1-like"/>
    <property type="match status" value="1"/>
</dbReference>
<gene>
    <name evidence="2" type="ORF">LSALG_LOCUS1839</name>
</gene>
<dbReference type="Proteomes" id="UP001177003">
    <property type="component" value="Chromosome 0"/>
</dbReference>
<keyword evidence="3" id="KW-1185">Reference proteome</keyword>
<feature type="domain" description="PB1-like" evidence="1">
    <location>
        <begin position="67"/>
        <end position="156"/>
    </location>
</feature>
<sequence length="163" mass="18975">MLYTKRRSFSQYSIFPLRKPRQKFHSQDKKTLIVISSSLKHNGVVAYTCKYGGNRCWTSLLGHPTIFSISLYHGGKFTKFPGRKYIKGKQTYVDLLDMDTFSVQDIDEMIEQLGYVDEGIPFYYHFKRPLSDLDFGLFALGSDQDVRYLGTFISKHKLIKSLY</sequence>
<reference evidence="2" key="1">
    <citation type="submission" date="2023-04" db="EMBL/GenBank/DDBJ databases">
        <authorList>
            <person name="Vijverberg K."/>
            <person name="Xiong W."/>
            <person name="Schranz E."/>
        </authorList>
    </citation>
    <scope>NUCLEOTIDE SEQUENCE</scope>
</reference>
<dbReference type="EMBL" id="OX465086">
    <property type="protein sequence ID" value="CAI9261032.1"/>
    <property type="molecule type" value="Genomic_DNA"/>
</dbReference>
<protein>
    <recommendedName>
        <fullName evidence="1">PB1-like domain-containing protein</fullName>
    </recommendedName>
</protein>
<proteinExistence type="predicted"/>
<evidence type="ECO:0000313" key="2">
    <source>
        <dbReference type="EMBL" id="CAI9261032.1"/>
    </source>
</evidence>
<dbReference type="InterPro" id="IPR058594">
    <property type="entry name" value="PB1-like_dom_pln"/>
</dbReference>
<name>A0AA35Y535_LACSI</name>
<accession>A0AA35Y535</accession>
<evidence type="ECO:0000259" key="1">
    <source>
        <dbReference type="Pfam" id="PF26130"/>
    </source>
</evidence>